<evidence type="ECO:0000256" key="2">
    <source>
        <dbReference type="ARBA" id="ARBA00022475"/>
    </source>
</evidence>
<keyword evidence="5 8" id="KW-1133">Transmembrane helix</keyword>
<reference evidence="9 10" key="1">
    <citation type="journal article" date="2019" name="Int. J. Syst. Evol. Microbiol.">
        <title>The Global Catalogue of Microorganisms (GCM) 10K type strain sequencing project: providing services to taxonomists for standard genome sequencing and annotation.</title>
        <authorList>
            <consortium name="The Broad Institute Genomics Platform"/>
            <consortium name="The Broad Institute Genome Sequencing Center for Infectious Disease"/>
            <person name="Wu L."/>
            <person name="Ma J."/>
        </authorList>
    </citation>
    <scope>NUCLEOTIDE SEQUENCE [LARGE SCALE GENOMIC DNA]</scope>
    <source>
        <strain evidence="9 10">JCM 14304</strain>
    </source>
</reference>
<name>A0ABN2CZ68_9ACTN</name>
<dbReference type="Pfam" id="PF09594">
    <property type="entry name" value="GT87"/>
    <property type="match status" value="1"/>
</dbReference>
<feature type="transmembrane region" description="Helical" evidence="8">
    <location>
        <begin position="375"/>
        <end position="394"/>
    </location>
</feature>
<protein>
    <submittedName>
        <fullName evidence="9">Glycosyltransferase 87 family protein</fullName>
    </submittedName>
</protein>
<comment type="caution">
    <text evidence="9">The sequence shown here is derived from an EMBL/GenBank/DDBJ whole genome shotgun (WGS) entry which is preliminary data.</text>
</comment>
<feature type="transmembrane region" description="Helical" evidence="8">
    <location>
        <begin position="181"/>
        <end position="201"/>
    </location>
</feature>
<dbReference type="EMBL" id="BAAAND010000001">
    <property type="protein sequence ID" value="GAA1567241.1"/>
    <property type="molecule type" value="Genomic_DNA"/>
</dbReference>
<feature type="transmembrane region" description="Helical" evidence="8">
    <location>
        <begin position="337"/>
        <end position="354"/>
    </location>
</feature>
<keyword evidence="10" id="KW-1185">Reference proteome</keyword>
<accession>A0ABN2CZ68</accession>
<feature type="transmembrane region" description="Helical" evidence="8">
    <location>
        <begin position="208"/>
        <end position="229"/>
    </location>
</feature>
<feature type="transmembrane region" description="Helical" evidence="8">
    <location>
        <begin position="105"/>
        <end position="124"/>
    </location>
</feature>
<comment type="subcellular location">
    <subcellularLocation>
        <location evidence="1">Cell membrane</location>
        <topology evidence="1">Multi-pass membrane protein</topology>
    </subcellularLocation>
</comment>
<feature type="transmembrane region" description="Helical" evidence="8">
    <location>
        <begin position="131"/>
        <end position="149"/>
    </location>
</feature>
<evidence type="ECO:0000256" key="8">
    <source>
        <dbReference type="SAM" id="Phobius"/>
    </source>
</evidence>
<keyword evidence="6 8" id="KW-0472">Membrane</keyword>
<evidence type="ECO:0000256" key="4">
    <source>
        <dbReference type="ARBA" id="ARBA00022692"/>
    </source>
</evidence>
<evidence type="ECO:0000256" key="6">
    <source>
        <dbReference type="ARBA" id="ARBA00023136"/>
    </source>
</evidence>
<proteinExistence type="inferred from homology"/>
<evidence type="ECO:0000313" key="9">
    <source>
        <dbReference type="EMBL" id="GAA1567241.1"/>
    </source>
</evidence>
<comment type="similarity">
    <text evidence="7">Belongs to the glycosyltransferase 87 family.</text>
</comment>
<evidence type="ECO:0000256" key="7">
    <source>
        <dbReference type="ARBA" id="ARBA00024033"/>
    </source>
</evidence>
<organism evidence="9 10">
    <name type="scientific">Kribbella karoonensis</name>
    <dbReference type="NCBI Taxonomy" id="324851"/>
    <lineage>
        <taxon>Bacteria</taxon>
        <taxon>Bacillati</taxon>
        <taxon>Actinomycetota</taxon>
        <taxon>Actinomycetes</taxon>
        <taxon>Propionibacteriales</taxon>
        <taxon>Kribbellaceae</taxon>
        <taxon>Kribbella</taxon>
    </lineage>
</organism>
<keyword evidence="4 8" id="KW-0812">Transmembrane</keyword>
<evidence type="ECO:0000256" key="1">
    <source>
        <dbReference type="ARBA" id="ARBA00004651"/>
    </source>
</evidence>
<keyword evidence="2" id="KW-1003">Cell membrane</keyword>
<feature type="transmembrane region" description="Helical" evidence="8">
    <location>
        <begin position="29"/>
        <end position="49"/>
    </location>
</feature>
<gene>
    <name evidence="9" type="ORF">GCM10009742_06240</name>
</gene>
<dbReference type="InterPro" id="IPR018584">
    <property type="entry name" value="GT87"/>
</dbReference>
<sequence length="412" mass="44413">MLEKGGTGGRTGLTDDRRPSGIGLPSSRWMWAAAVLAGTAACVLLPLLWDHTGADLKVYRLGGDTILSEPSALYSARLPVISLPFTYPAFAALVFVPFALLPWPLAYGVSIACSIVALWVIVRYSLRDQRLRTAAVLVAVAGCLLVEPVRETLSYGQINLFLCALVMYDVLDGKHPGRGSWVGVAAGIKLTPLVFLALLLVTKQWRALRYAAGAFCGTLLIGFVAAPSASWEYWTRLVFNAGRIGPPAFAGNQSWNGLLVRLGAPSGGTVWMVLVPATVITGLWLSRRLYNQGQPLASLSVCATIGLLCAPISWNHHWVWMIPLGVALTKVVPVDRPLARVAVAVVWFGYLIFAPYRWVPRADGREFSWTVGEQLLGNAYVIAALAALVVLAVTSTSRRDRQQTVYSGAGSL</sequence>
<evidence type="ECO:0000256" key="5">
    <source>
        <dbReference type="ARBA" id="ARBA00022989"/>
    </source>
</evidence>
<keyword evidence="3" id="KW-0808">Transferase</keyword>
<evidence type="ECO:0000313" key="10">
    <source>
        <dbReference type="Proteomes" id="UP001500190"/>
    </source>
</evidence>
<evidence type="ECO:0000256" key="3">
    <source>
        <dbReference type="ARBA" id="ARBA00022679"/>
    </source>
</evidence>
<dbReference type="Proteomes" id="UP001500190">
    <property type="component" value="Unassembled WGS sequence"/>
</dbReference>
<feature type="transmembrane region" description="Helical" evidence="8">
    <location>
        <begin position="78"/>
        <end position="99"/>
    </location>
</feature>
<feature type="transmembrane region" description="Helical" evidence="8">
    <location>
        <begin position="268"/>
        <end position="285"/>
    </location>
</feature>